<proteinExistence type="predicted"/>
<accession>A0ABT9G1I0</accession>
<evidence type="ECO:0000313" key="3">
    <source>
        <dbReference type="Proteomes" id="UP001235760"/>
    </source>
</evidence>
<dbReference type="Proteomes" id="UP001235760">
    <property type="component" value="Unassembled WGS sequence"/>
</dbReference>
<protein>
    <submittedName>
        <fullName evidence="2">CoA-binding protein</fullName>
    </submittedName>
</protein>
<name>A0ABT9G1I0_LEPDI</name>
<sequence length="154" mass="16941">MPDDDIATLRRILRTCRTIAVVGLSAEWHRPSFFAAKYLQAKGYRIVPVNPRYPEILGETSYARLEDIPFPVDMVDVFRKPADVLPIAHSAVAIGASCLWQQLGVINREADAAARAAGLISVMDRCVKIEHARLYGGLNWAGVNTGVISAQRPI</sequence>
<dbReference type="RefSeq" id="WP_305748870.1">
    <property type="nucleotide sequence ID" value="NZ_JAUZEE010000003.1"/>
</dbReference>
<dbReference type="Pfam" id="PF13380">
    <property type="entry name" value="CoA_binding_2"/>
    <property type="match status" value="1"/>
</dbReference>
<reference evidence="2 3" key="1">
    <citation type="submission" date="2023-08" db="EMBL/GenBank/DDBJ databases">
        <authorList>
            <person name="Roldan D.M."/>
            <person name="Menes R.J."/>
        </authorList>
    </citation>
    <scope>NUCLEOTIDE SEQUENCE [LARGE SCALE GENOMIC DNA]</scope>
    <source>
        <strain evidence="2 3">CCM 2812</strain>
    </source>
</reference>
<keyword evidence="3" id="KW-1185">Reference proteome</keyword>
<comment type="caution">
    <text evidence="2">The sequence shown here is derived from an EMBL/GenBank/DDBJ whole genome shotgun (WGS) entry which is preliminary data.</text>
</comment>
<dbReference type="PANTHER" id="PTHR33303">
    <property type="entry name" value="CYTOPLASMIC PROTEIN-RELATED"/>
    <property type="match status" value="1"/>
</dbReference>
<organism evidence="2 3">
    <name type="scientific">Leptothrix discophora</name>
    <dbReference type="NCBI Taxonomy" id="89"/>
    <lineage>
        <taxon>Bacteria</taxon>
        <taxon>Pseudomonadati</taxon>
        <taxon>Pseudomonadota</taxon>
        <taxon>Betaproteobacteria</taxon>
        <taxon>Burkholderiales</taxon>
        <taxon>Sphaerotilaceae</taxon>
        <taxon>Leptothrix</taxon>
    </lineage>
</organism>
<dbReference type="PANTHER" id="PTHR33303:SF2">
    <property type="entry name" value="COA-BINDING DOMAIN-CONTAINING PROTEIN"/>
    <property type="match status" value="1"/>
</dbReference>
<evidence type="ECO:0000313" key="2">
    <source>
        <dbReference type="EMBL" id="MDP4300308.1"/>
    </source>
</evidence>
<dbReference type="EMBL" id="JAUZEE010000003">
    <property type="protein sequence ID" value="MDP4300308.1"/>
    <property type="molecule type" value="Genomic_DNA"/>
</dbReference>
<dbReference type="SUPFAM" id="SSF51735">
    <property type="entry name" value="NAD(P)-binding Rossmann-fold domains"/>
    <property type="match status" value="1"/>
</dbReference>
<dbReference type="InterPro" id="IPR036291">
    <property type="entry name" value="NAD(P)-bd_dom_sf"/>
</dbReference>
<dbReference type="Gene3D" id="3.40.50.720">
    <property type="entry name" value="NAD(P)-binding Rossmann-like Domain"/>
    <property type="match status" value="1"/>
</dbReference>
<feature type="domain" description="CoA-binding" evidence="1">
    <location>
        <begin position="13"/>
        <end position="105"/>
    </location>
</feature>
<dbReference type="SMART" id="SM00881">
    <property type="entry name" value="CoA_binding"/>
    <property type="match status" value="1"/>
</dbReference>
<gene>
    <name evidence="2" type="ORF">Q8X39_06635</name>
</gene>
<evidence type="ECO:0000259" key="1">
    <source>
        <dbReference type="SMART" id="SM00881"/>
    </source>
</evidence>
<dbReference type="InterPro" id="IPR003781">
    <property type="entry name" value="CoA-bd"/>
</dbReference>